<evidence type="ECO:0000313" key="8">
    <source>
        <dbReference type="Proteomes" id="UP000187266"/>
    </source>
</evidence>
<sequence length="336" mass="36866">MSDPDTPRLPLGRLSFVIPCYNEAEGLPELLRRLGDLSDELLSKGLIAAPPLLVLVDDGSTDATWEIIEKAAQAPASEAGAGTPRVRGVRLSRNHGHQAALLAGLLSAPGDVLISMDADLQDDPAAIPRMIEAHGRGAEIVFGVRSSRQADTAFKRRSARMYYETLRSMGVDIVADHADYRLMSRRAIETLRRYDEVNLFLRGIVRQIGFDTEIVEYERPERFAGESKYPLGKMLALALDGVTSFSIRPLRYATWIGLAAAGMSFLMVLYSVVGWAMGRTVEGWASIVVAVFMLGGFQLIALGIIGEYVGKIYMETKRRPRFIVDEIVGPDPEDGP</sequence>
<dbReference type="InterPro" id="IPR001173">
    <property type="entry name" value="Glyco_trans_2-like"/>
</dbReference>
<dbReference type="EMBL" id="CP019124">
    <property type="protein sequence ID" value="APX90188.1"/>
    <property type="molecule type" value="Genomic_DNA"/>
</dbReference>
<keyword evidence="6" id="KW-0472">Membrane</keyword>
<keyword evidence="2" id="KW-0328">Glycosyltransferase</keyword>
<keyword evidence="5" id="KW-1133">Transmembrane helix</keyword>
<dbReference type="Gene3D" id="3.90.550.10">
    <property type="entry name" value="Spore Coat Polysaccharide Biosynthesis Protein SpsA, Chain A"/>
    <property type="match status" value="1"/>
</dbReference>
<dbReference type="InterPro" id="IPR050256">
    <property type="entry name" value="Glycosyltransferase_2"/>
</dbReference>
<evidence type="ECO:0000256" key="4">
    <source>
        <dbReference type="ARBA" id="ARBA00022692"/>
    </source>
</evidence>
<dbReference type="PANTHER" id="PTHR48090">
    <property type="entry name" value="UNDECAPRENYL-PHOSPHATE 4-DEOXY-4-FORMAMIDO-L-ARABINOSE TRANSFERASE-RELATED"/>
    <property type="match status" value="1"/>
</dbReference>
<dbReference type="CDD" id="cd04187">
    <property type="entry name" value="DPM1_like_bac"/>
    <property type="match status" value="1"/>
</dbReference>
<dbReference type="Pfam" id="PF00535">
    <property type="entry name" value="Glycos_transf_2"/>
    <property type="match status" value="1"/>
</dbReference>
<evidence type="ECO:0000256" key="1">
    <source>
        <dbReference type="ARBA" id="ARBA00004141"/>
    </source>
</evidence>
<keyword evidence="3" id="KW-0808">Transferase</keyword>
<dbReference type="AlphaFoldDB" id="A0A1U7DJZ8"/>
<protein>
    <submittedName>
        <fullName evidence="7">Glycosyltransferase</fullName>
    </submittedName>
</protein>
<name>A0A1U7DJZ8_9RHOB</name>
<evidence type="ECO:0000256" key="6">
    <source>
        <dbReference type="ARBA" id="ARBA00023136"/>
    </source>
</evidence>
<reference evidence="7 8" key="1">
    <citation type="submission" date="2017-01" db="EMBL/GenBank/DDBJ databases">
        <title>Genomic analysis of Xuhuaishuia manganoxidans DY6-4.</title>
        <authorList>
            <person name="Wang X."/>
        </authorList>
    </citation>
    <scope>NUCLEOTIDE SEQUENCE [LARGE SCALE GENOMIC DNA]</scope>
    <source>
        <strain evidence="7 8">DY6-4</strain>
    </source>
</reference>
<dbReference type="Proteomes" id="UP000187266">
    <property type="component" value="Chromosome"/>
</dbReference>
<dbReference type="OrthoDB" id="9807795at2"/>
<evidence type="ECO:0000256" key="2">
    <source>
        <dbReference type="ARBA" id="ARBA00022676"/>
    </source>
</evidence>
<evidence type="ECO:0000256" key="5">
    <source>
        <dbReference type="ARBA" id="ARBA00022989"/>
    </source>
</evidence>
<dbReference type="SUPFAM" id="SSF53448">
    <property type="entry name" value="Nucleotide-diphospho-sugar transferases"/>
    <property type="match status" value="1"/>
</dbReference>
<dbReference type="GO" id="GO:0016757">
    <property type="term" value="F:glycosyltransferase activity"/>
    <property type="evidence" value="ECO:0007669"/>
    <property type="project" value="UniProtKB-KW"/>
</dbReference>
<dbReference type="PANTHER" id="PTHR48090:SF1">
    <property type="entry name" value="PROPHAGE BACTOPRENOL GLUCOSYL TRANSFERASE HOMOLOG"/>
    <property type="match status" value="1"/>
</dbReference>
<keyword evidence="4" id="KW-0812">Transmembrane</keyword>
<proteinExistence type="predicted"/>
<accession>A0A2M9D4H6</accession>
<keyword evidence="8" id="KW-1185">Reference proteome</keyword>
<dbReference type="RefSeq" id="WP_076980205.1">
    <property type="nucleotide sequence ID" value="NZ_CP019124.1"/>
</dbReference>
<dbReference type="GO" id="GO:0005886">
    <property type="term" value="C:plasma membrane"/>
    <property type="evidence" value="ECO:0007669"/>
    <property type="project" value="TreeGrafter"/>
</dbReference>
<evidence type="ECO:0000313" key="7">
    <source>
        <dbReference type="EMBL" id="APX90188.1"/>
    </source>
</evidence>
<evidence type="ECO:0000256" key="3">
    <source>
        <dbReference type="ARBA" id="ARBA00022679"/>
    </source>
</evidence>
<accession>A0A1U7DJZ8</accession>
<dbReference type="InterPro" id="IPR029044">
    <property type="entry name" value="Nucleotide-diphossugar_trans"/>
</dbReference>
<comment type="subcellular location">
    <subcellularLocation>
        <location evidence="1">Membrane</location>
        <topology evidence="1">Multi-pass membrane protein</topology>
    </subcellularLocation>
</comment>
<gene>
    <name evidence="7" type="ORF">BV394_11005</name>
</gene>
<dbReference type="STRING" id="1267768.BV394_11005"/>
<organism evidence="7 8">
    <name type="scientific">Brevirhabdus pacifica</name>
    <dbReference type="NCBI Taxonomy" id="1267768"/>
    <lineage>
        <taxon>Bacteria</taxon>
        <taxon>Pseudomonadati</taxon>
        <taxon>Pseudomonadota</taxon>
        <taxon>Alphaproteobacteria</taxon>
        <taxon>Rhodobacterales</taxon>
        <taxon>Paracoccaceae</taxon>
        <taxon>Brevirhabdus</taxon>
    </lineage>
</organism>